<protein>
    <submittedName>
        <fullName evidence="1">Uncharacterized protein</fullName>
    </submittedName>
</protein>
<evidence type="ECO:0000313" key="2">
    <source>
        <dbReference type="Proteomes" id="UP000032210"/>
    </source>
</evidence>
<name>A0A0D0TI41_PSEFL</name>
<dbReference type="Proteomes" id="UP000032210">
    <property type="component" value="Unassembled WGS sequence"/>
</dbReference>
<sequence>MYKVYTSSLPNGVWKKLRRLTVEINMLVASLNHPPYSSPRRRTSAIGFGDPKFCDALQRSYPVRFSLDEGIGFYGGCAREIFGSAGFHR</sequence>
<accession>A0A0D0TI41</accession>
<comment type="caution">
    <text evidence="1">The sequence shown here is derived from an EMBL/GenBank/DDBJ whole genome shotgun (WGS) entry which is preliminary data.</text>
</comment>
<proteinExistence type="predicted"/>
<dbReference type="PATRIC" id="fig|294.125.peg.2887"/>
<gene>
    <name evidence="1" type="ORF">PFLU3_28100</name>
</gene>
<evidence type="ECO:0000313" key="1">
    <source>
        <dbReference type="EMBL" id="KIR21774.1"/>
    </source>
</evidence>
<organism evidence="1 2">
    <name type="scientific">Pseudomonas fluorescens</name>
    <dbReference type="NCBI Taxonomy" id="294"/>
    <lineage>
        <taxon>Bacteria</taxon>
        <taxon>Pseudomonadati</taxon>
        <taxon>Pseudomonadota</taxon>
        <taxon>Gammaproteobacteria</taxon>
        <taxon>Pseudomonadales</taxon>
        <taxon>Pseudomonadaceae</taxon>
        <taxon>Pseudomonas</taxon>
    </lineage>
</organism>
<dbReference type="AlphaFoldDB" id="A0A0D0TI41"/>
<dbReference type="EMBL" id="JXCQ01000021">
    <property type="protein sequence ID" value="KIR21774.1"/>
    <property type="molecule type" value="Genomic_DNA"/>
</dbReference>
<reference evidence="1 2" key="1">
    <citation type="submission" date="2015-01" db="EMBL/GenBank/DDBJ databases">
        <title>Genome sequence of the beneficial rhizobacterium Pseudomonas fluorescens 2-79.</title>
        <authorList>
            <person name="Thuermer A."/>
            <person name="Daniel R."/>
        </authorList>
    </citation>
    <scope>NUCLEOTIDE SEQUENCE [LARGE SCALE GENOMIC DNA]</scope>
    <source>
        <strain evidence="1 2">2-79</strain>
    </source>
</reference>